<keyword evidence="2 7" id="KW-0812">Transmembrane</keyword>
<comment type="subcellular location">
    <subcellularLocation>
        <location evidence="7">Cell membrane</location>
    </subcellularLocation>
    <subcellularLocation>
        <location evidence="7">Bacterial flagellum basal body</location>
    </subcellularLocation>
</comment>
<evidence type="ECO:0000256" key="4">
    <source>
        <dbReference type="ARBA" id="ARBA00023136"/>
    </source>
</evidence>
<evidence type="ECO:0000256" key="7">
    <source>
        <dbReference type="RuleBase" id="RU362064"/>
    </source>
</evidence>
<dbReference type="Pfam" id="PF04347">
    <property type="entry name" value="FliO"/>
    <property type="match status" value="1"/>
</dbReference>
<name>A0ABX7QPC4_9GAMM</name>
<evidence type="ECO:0000313" key="8">
    <source>
        <dbReference type="EMBL" id="QSX32715.1"/>
    </source>
</evidence>
<dbReference type="Proteomes" id="UP000662770">
    <property type="component" value="Chromosome"/>
</dbReference>
<gene>
    <name evidence="8" type="primary">fliO</name>
    <name evidence="8" type="ORF">JYB87_13285</name>
</gene>
<keyword evidence="8" id="KW-0969">Cilium</keyword>
<evidence type="ECO:0000256" key="1">
    <source>
        <dbReference type="ARBA" id="ARBA00022475"/>
    </source>
</evidence>
<keyword evidence="8" id="KW-0282">Flagellum</keyword>
<dbReference type="NCBIfam" id="TIGR03500">
    <property type="entry name" value="FliO_TIGR"/>
    <property type="match status" value="1"/>
</dbReference>
<evidence type="ECO:0000313" key="9">
    <source>
        <dbReference type="Proteomes" id="UP000662770"/>
    </source>
</evidence>
<evidence type="ECO:0000256" key="5">
    <source>
        <dbReference type="ARBA" id="ARBA00023143"/>
    </source>
</evidence>
<dbReference type="InterPro" id="IPR052205">
    <property type="entry name" value="FliO/MopB"/>
</dbReference>
<dbReference type="InterPro" id="IPR022781">
    <property type="entry name" value="Flagellar_biosynth_FliO"/>
</dbReference>
<dbReference type="PANTHER" id="PTHR38766:SF1">
    <property type="entry name" value="FLAGELLAR PROTEIN FLIO"/>
    <property type="match status" value="1"/>
</dbReference>
<keyword evidence="5 7" id="KW-0975">Bacterial flagellum</keyword>
<reference evidence="8 9" key="1">
    <citation type="submission" date="2021-03" db="EMBL/GenBank/DDBJ databases">
        <title>Novel species identification of genus Shewanella.</title>
        <authorList>
            <person name="Liu G."/>
            <person name="Zhang Q."/>
        </authorList>
    </citation>
    <scope>NUCLEOTIDE SEQUENCE [LARGE SCALE GENOMIC DNA]</scope>
    <source>
        <strain evidence="8 9">FJAT-51800</strain>
    </source>
</reference>
<dbReference type="PANTHER" id="PTHR38766">
    <property type="entry name" value="FLAGELLAR PROTEIN FLIO"/>
    <property type="match status" value="1"/>
</dbReference>
<evidence type="ECO:0000256" key="2">
    <source>
        <dbReference type="ARBA" id="ARBA00022692"/>
    </source>
</evidence>
<keyword evidence="8" id="KW-0966">Cell projection</keyword>
<dbReference type="RefSeq" id="WP_207353955.1">
    <property type="nucleotide sequence ID" value="NZ_CP071503.1"/>
</dbReference>
<evidence type="ECO:0000256" key="6">
    <source>
        <dbReference type="ARBA" id="ARBA00037937"/>
    </source>
</evidence>
<sequence length="124" mass="13367">MITILAAASTVTTTPTTTPRAGVDFTAIVGMFGGLIFVLLLIFLLAYAVKRLNLVTGNNAAIKVKAQSALGPKERVVLIELDGQQYLLGVTSQQVTLLDKYDSPVNIETTSFSQKLKQVRAQQQ</sequence>
<evidence type="ECO:0000256" key="3">
    <source>
        <dbReference type="ARBA" id="ARBA00022989"/>
    </source>
</evidence>
<comment type="similarity">
    <text evidence="6 7">Belongs to the FliO/MopB family.</text>
</comment>
<dbReference type="EMBL" id="CP071503">
    <property type="protein sequence ID" value="QSX32715.1"/>
    <property type="molecule type" value="Genomic_DNA"/>
</dbReference>
<feature type="transmembrane region" description="Helical" evidence="7">
    <location>
        <begin position="25"/>
        <end position="49"/>
    </location>
</feature>
<keyword evidence="1 7" id="KW-1003">Cell membrane</keyword>
<accession>A0ABX7QPC4</accession>
<keyword evidence="9" id="KW-1185">Reference proteome</keyword>
<keyword evidence="4 7" id="KW-0472">Membrane</keyword>
<protein>
    <recommendedName>
        <fullName evidence="7">Flagellar protein</fullName>
    </recommendedName>
</protein>
<organism evidence="8 9">
    <name type="scientific">Shewanella avicenniae</name>
    <dbReference type="NCBI Taxonomy" id="2814294"/>
    <lineage>
        <taxon>Bacteria</taxon>
        <taxon>Pseudomonadati</taxon>
        <taxon>Pseudomonadota</taxon>
        <taxon>Gammaproteobacteria</taxon>
        <taxon>Alteromonadales</taxon>
        <taxon>Shewanellaceae</taxon>
        <taxon>Shewanella</taxon>
    </lineage>
</organism>
<keyword evidence="3 7" id="KW-1133">Transmembrane helix</keyword>
<proteinExistence type="inferred from homology"/>